<dbReference type="InterPro" id="IPR036640">
    <property type="entry name" value="ABC1_TM_sf"/>
</dbReference>
<dbReference type="PROSITE" id="PS50893">
    <property type="entry name" value="ABC_TRANSPORTER_2"/>
    <property type="match status" value="1"/>
</dbReference>
<evidence type="ECO:0000256" key="3">
    <source>
        <dbReference type="ARBA" id="ARBA00022989"/>
    </source>
</evidence>
<feature type="transmembrane region" description="Helical" evidence="5">
    <location>
        <begin position="145"/>
        <end position="166"/>
    </location>
</feature>
<dbReference type="SUPFAM" id="SSF52540">
    <property type="entry name" value="P-loop containing nucleoside triphosphate hydrolases"/>
    <property type="match status" value="1"/>
</dbReference>
<dbReference type="Pfam" id="PF00005">
    <property type="entry name" value="ABC_tran"/>
    <property type="match status" value="1"/>
</dbReference>
<feature type="transmembrane region" description="Helical" evidence="5">
    <location>
        <begin position="67"/>
        <end position="89"/>
    </location>
</feature>
<dbReference type="InterPro" id="IPR011527">
    <property type="entry name" value="ABC1_TM_dom"/>
</dbReference>
<dbReference type="Proteomes" id="UP000183263">
    <property type="component" value="Unassembled WGS sequence"/>
</dbReference>
<sequence length="583" mass="60962">MSRSSTPDGVTAETVTGGSILRRTLGRHRGRMVAASALVGLHQLCEAMVPVAIGLIVGRAIAPSDGAAMTLGIVGLAALFVVLTLAWRFGARLVVVAMETEAHRLRVEVAARILDPRGLRSPMKAGELLTVSTSDADRTSWMLDVVARTVAALTAVIVTAAVLLAIDLPLGAAVLVATPLLLGGLQALAPLITRRTVTRQEEIARASASATDLVSGLRPLRGFGGETAADERYRVVSRSALRATLGTARVQSVYTGIATGASGILAVGVAGAAGWFAVQGRLSLGELVTVVGLSQFLIEPLTTLSRLPAVVAGCRGSAQRLAEVLAAPHLLPAPSSRIDEPSSPHIVFADAGYRSVTGLDLEIGHGELVGIVAYRQQDADAVFALLSGDVPDGERTGSVTVAGRELAELHLDDLRRTVLAEPHAGHLFGGTLHSNIVTGDTDTGPPEHLERVLDVSAARDVAELHPDGLDRAVGDEGLSLSGGQRQRVALARALSRRTPVLVLHDPTTAVDAVTEQEIAAGVAELRHADHVSGIHTTIVLTTSPNLLAVTDRVIVVEEGRIVRDGTHHELAETDERYRTAVLR</sequence>
<gene>
    <name evidence="8" type="ORF">SAMN05444695_10861</name>
</gene>
<keyword evidence="8" id="KW-0067">ATP-binding</keyword>
<protein>
    <submittedName>
        <fullName evidence="8">Putative ABC transport system ATP-binding protein</fullName>
    </submittedName>
</protein>
<keyword evidence="4 5" id="KW-0472">Membrane</keyword>
<dbReference type="InterPro" id="IPR003439">
    <property type="entry name" value="ABC_transporter-like_ATP-bd"/>
</dbReference>
<dbReference type="GO" id="GO:0016887">
    <property type="term" value="F:ATP hydrolysis activity"/>
    <property type="evidence" value="ECO:0007669"/>
    <property type="project" value="InterPro"/>
</dbReference>
<keyword evidence="2 5" id="KW-0812">Transmembrane</keyword>
<dbReference type="EMBL" id="FNDN01000008">
    <property type="protein sequence ID" value="SDI50615.1"/>
    <property type="molecule type" value="Genomic_DNA"/>
</dbReference>
<accession>A0A1G8L4R3</accession>
<dbReference type="InterPro" id="IPR017871">
    <property type="entry name" value="ABC_transporter-like_CS"/>
</dbReference>
<feature type="transmembrane region" description="Helical" evidence="5">
    <location>
        <begin position="32"/>
        <end position="61"/>
    </location>
</feature>
<proteinExistence type="predicted"/>
<dbReference type="GO" id="GO:0015421">
    <property type="term" value="F:ABC-type oligopeptide transporter activity"/>
    <property type="evidence" value="ECO:0007669"/>
    <property type="project" value="TreeGrafter"/>
</dbReference>
<name>A0A1G8L4R3_9NOCA</name>
<feature type="domain" description="ABC transporter" evidence="6">
    <location>
        <begin position="341"/>
        <end position="583"/>
    </location>
</feature>
<dbReference type="GO" id="GO:0005524">
    <property type="term" value="F:ATP binding"/>
    <property type="evidence" value="ECO:0007669"/>
    <property type="project" value="UniProtKB-KW"/>
</dbReference>
<dbReference type="PANTHER" id="PTHR43394">
    <property type="entry name" value="ATP-DEPENDENT PERMEASE MDL1, MITOCHONDRIAL"/>
    <property type="match status" value="1"/>
</dbReference>
<evidence type="ECO:0000256" key="4">
    <source>
        <dbReference type="ARBA" id="ARBA00023136"/>
    </source>
</evidence>
<dbReference type="PROSITE" id="PS50929">
    <property type="entry name" value="ABC_TM1F"/>
    <property type="match status" value="1"/>
</dbReference>
<evidence type="ECO:0000259" key="7">
    <source>
        <dbReference type="PROSITE" id="PS50929"/>
    </source>
</evidence>
<dbReference type="InterPro" id="IPR027417">
    <property type="entry name" value="P-loop_NTPase"/>
</dbReference>
<feature type="transmembrane region" description="Helical" evidence="5">
    <location>
        <begin position="252"/>
        <end position="278"/>
    </location>
</feature>
<evidence type="ECO:0000259" key="6">
    <source>
        <dbReference type="PROSITE" id="PS50893"/>
    </source>
</evidence>
<keyword evidence="3 5" id="KW-1133">Transmembrane helix</keyword>
<dbReference type="Pfam" id="PF00664">
    <property type="entry name" value="ABC_membrane"/>
    <property type="match status" value="1"/>
</dbReference>
<dbReference type="PROSITE" id="PS00211">
    <property type="entry name" value="ABC_TRANSPORTER_1"/>
    <property type="match status" value="1"/>
</dbReference>
<evidence type="ECO:0000256" key="5">
    <source>
        <dbReference type="SAM" id="Phobius"/>
    </source>
</evidence>
<dbReference type="InterPro" id="IPR039421">
    <property type="entry name" value="Type_1_exporter"/>
</dbReference>
<comment type="subcellular location">
    <subcellularLocation>
        <location evidence="1">Cell membrane</location>
        <topology evidence="1">Multi-pass membrane protein</topology>
    </subcellularLocation>
</comment>
<dbReference type="Gene3D" id="3.40.50.300">
    <property type="entry name" value="P-loop containing nucleotide triphosphate hydrolases"/>
    <property type="match status" value="1"/>
</dbReference>
<dbReference type="SUPFAM" id="SSF90123">
    <property type="entry name" value="ABC transporter transmembrane region"/>
    <property type="match status" value="1"/>
</dbReference>
<dbReference type="GO" id="GO:0005886">
    <property type="term" value="C:plasma membrane"/>
    <property type="evidence" value="ECO:0007669"/>
    <property type="project" value="UniProtKB-SubCell"/>
</dbReference>
<keyword evidence="8" id="KW-0547">Nucleotide-binding</keyword>
<dbReference type="PANTHER" id="PTHR43394:SF1">
    <property type="entry name" value="ATP-BINDING CASSETTE SUB-FAMILY B MEMBER 10, MITOCHONDRIAL"/>
    <property type="match status" value="1"/>
</dbReference>
<dbReference type="Gene3D" id="1.20.1560.10">
    <property type="entry name" value="ABC transporter type 1, transmembrane domain"/>
    <property type="match status" value="1"/>
</dbReference>
<reference evidence="8 9" key="1">
    <citation type="submission" date="2016-10" db="EMBL/GenBank/DDBJ databases">
        <authorList>
            <person name="de Groot N.N."/>
        </authorList>
    </citation>
    <scope>NUCLEOTIDE SEQUENCE [LARGE SCALE GENOMIC DNA]</scope>
    <source>
        <strain evidence="8 9">DSM 44892</strain>
    </source>
</reference>
<dbReference type="CDD" id="cd07346">
    <property type="entry name" value="ABC_6TM_exporters"/>
    <property type="match status" value="1"/>
</dbReference>
<evidence type="ECO:0000313" key="9">
    <source>
        <dbReference type="Proteomes" id="UP000183263"/>
    </source>
</evidence>
<dbReference type="AlphaFoldDB" id="A0A1G8L4R3"/>
<evidence type="ECO:0000256" key="2">
    <source>
        <dbReference type="ARBA" id="ARBA00022692"/>
    </source>
</evidence>
<evidence type="ECO:0000313" key="8">
    <source>
        <dbReference type="EMBL" id="SDI50615.1"/>
    </source>
</evidence>
<evidence type="ECO:0000256" key="1">
    <source>
        <dbReference type="ARBA" id="ARBA00004651"/>
    </source>
</evidence>
<feature type="domain" description="ABC transmembrane type-1" evidence="7">
    <location>
        <begin position="33"/>
        <end position="313"/>
    </location>
</feature>
<feature type="transmembrane region" description="Helical" evidence="5">
    <location>
        <begin position="172"/>
        <end position="192"/>
    </location>
</feature>
<organism evidence="8 9">
    <name type="scientific">Rhodococcus triatomae</name>
    <dbReference type="NCBI Taxonomy" id="300028"/>
    <lineage>
        <taxon>Bacteria</taxon>
        <taxon>Bacillati</taxon>
        <taxon>Actinomycetota</taxon>
        <taxon>Actinomycetes</taxon>
        <taxon>Mycobacteriales</taxon>
        <taxon>Nocardiaceae</taxon>
        <taxon>Rhodococcus</taxon>
    </lineage>
</organism>
<keyword evidence="9" id="KW-1185">Reference proteome</keyword>